<dbReference type="Pfam" id="PF06081">
    <property type="entry name" value="ArAE_1"/>
    <property type="match status" value="1"/>
</dbReference>
<feature type="transmembrane region" description="Helical" evidence="6">
    <location>
        <begin position="28"/>
        <end position="49"/>
    </location>
</feature>
<dbReference type="Proteomes" id="UP000078383">
    <property type="component" value="Unassembled WGS sequence"/>
</dbReference>
<feature type="transmembrane region" description="Helical" evidence="6">
    <location>
        <begin position="77"/>
        <end position="94"/>
    </location>
</feature>
<evidence type="ECO:0000256" key="6">
    <source>
        <dbReference type="SAM" id="Phobius"/>
    </source>
</evidence>
<evidence type="ECO:0000256" key="3">
    <source>
        <dbReference type="ARBA" id="ARBA00022692"/>
    </source>
</evidence>
<dbReference type="InterPro" id="IPR038323">
    <property type="entry name" value="ArAE_1_C_sf"/>
</dbReference>
<dbReference type="GO" id="GO:0005886">
    <property type="term" value="C:plasma membrane"/>
    <property type="evidence" value="ECO:0007669"/>
    <property type="project" value="UniProtKB-SubCell"/>
</dbReference>
<evidence type="ECO:0000256" key="1">
    <source>
        <dbReference type="ARBA" id="ARBA00004651"/>
    </source>
</evidence>
<dbReference type="Pfam" id="PF11728">
    <property type="entry name" value="ArAE_1_C"/>
    <property type="match status" value="1"/>
</dbReference>
<evidence type="ECO:0000256" key="4">
    <source>
        <dbReference type="ARBA" id="ARBA00022989"/>
    </source>
</evidence>
<dbReference type="InterPro" id="IPR052984">
    <property type="entry name" value="UPF0421"/>
</dbReference>
<accession>A0A174ZFC7</accession>
<feature type="transmembrane region" description="Helical" evidence="6">
    <location>
        <begin position="150"/>
        <end position="168"/>
    </location>
</feature>
<keyword evidence="5 6" id="KW-0472">Membrane</keyword>
<dbReference type="Gene3D" id="1.20.120.940">
    <property type="entry name" value="Putative aromatic acid exporter, C-terminal domain"/>
    <property type="match status" value="1"/>
</dbReference>
<organism evidence="8 9">
    <name type="scientific">[Ruminococcus] torques</name>
    <dbReference type="NCBI Taxonomy" id="33039"/>
    <lineage>
        <taxon>Bacteria</taxon>
        <taxon>Bacillati</taxon>
        <taxon>Bacillota</taxon>
        <taxon>Clostridia</taxon>
        <taxon>Lachnospirales</taxon>
        <taxon>Lachnospiraceae</taxon>
        <taxon>Mediterraneibacter</taxon>
    </lineage>
</organism>
<evidence type="ECO:0000313" key="9">
    <source>
        <dbReference type="Proteomes" id="UP000078383"/>
    </source>
</evidence>
<feature type="transmembrane region" description="Helical" evidence="6">
    <location>
        <begin position="106"/>
        <end position="130"/>
    </location>
</feature>
<dbReference type="PANTHER" id="PTHR40064:SF1">
    <property type="entry name" value="MEMBRANE PROTEIN"/>
    <property type="match status" value="1"/>
</dbReference>
<reference evidence="8 9" key="1">
    <citation type="submission" date="2015-09" db="EMBL/GenBank/DDBJ databases">
        <authorList>
            <consortium name="Pathogen Informatics"/>
        </authorList>
    </citation>
    <scope>NUCLEOTIDE SEQUENCE [LARGE SCALE GENOMIC DNA]</scope>
    <source>
        <strain evidence="8 9">2789STDY5834889</strain>
    </source>
</reference>
<dbReference type="AlphaFoldDB" id="A0A174ZFC7"/>
<proteinExistence type="predicted"/>
<name>A0A174ZFC7_9FIRM</name>
<evidence type="ECO:0000256" key="2">
    <source>
        <dbReference type="ARBA" id="ARBA00022475"/>
    </source>
</evidence>
<keyword evidence="4 6" id="KW-1133">Transmembrane helix</keyword>
<dbReference type="RefSeq" id="WP_330379438.1">
    <property type="nucleotide sequence ID" value="NZ_CZBX01000005.1"/>
</dbReference>
<dbReference type="PANTHER" id="PTHR40064">
    <property type="entry name" value="MEMBRANE PROTEIN-RELATED"/>
    <property type="match status" value="1"/>
</dbReference>
<evidence type="ECO:0000313" key="8">
    <source>
        <dbReference type="EMBL" id="CUQ86103.1"/>
    </source>
</evidence>
<protein>
    <submittedName>
        <fullName evidence="8">Predicted membrane protein</fullName>
    </submittedName>
</protein>
<feature type="domain" description="Putative aromatic acid exporter C-terminal" evidence="7">
    <location>
        <begin position="174"/>
        <end position="337"/>
    </location>
</feature>
<sequence>MMIKYKSDDGLENWKGRTMEKARQVKRVLLQAIKIAVGSSVAIYLAHILGLEYEASAGSITLLTLVTTKWETVKLSFYRMATFVLAVVLAALTFGHMTSSWLAYGIYVFLIVAVSHSLGWSATISVNAVIGTHFLMTRDFSPEFIRNELFLVMIGITIAIVLNLFYDYEGQKQDLIRYMRETENQLQILLCELAAYLHNKNMEINVWDRIIAFEGRMHEFIKAAYDYQDNTFHSHPGYYIDYFEMRLAQLQVLHNLHYEIKKIRKMPKQALVIADYIMYMADYVVEMNIPDQQIEKLEEISEQMKQEELPKTREEFEGRALLYHILMDLEEFLVYKKRFVNGLDEKKLRIYWKQEMEQKDSANELQK</sequence>
<keyword evidence="2" id="KW-1003">Cell membrane</keyword>
<comment type="subcellular location">
    <subcellularLocation>
        <location evidence="1">Cell membrane</location>
        <topology evidence="1">Multi-pass membrane protein</topology>
    </subcellularLocation>
</comment>
<gene>
    <name evidence="8" type="ORF">ERS852502_01275</name>
</gene>
<dbReference type="InterPro" id="IPR021062">
    <property type="entry name" value="ArAE_1_C"/>
</dbReference>
<evidence type="ECO:0000256" key="5">
    <source>
        <dbReference type="ARBA" id="ARBA00023136"/>
    </source>
</evidence>
<keyword evidence="3 6" id="KW-0812">Transmembrane</keyword>
<dbReference type="InterPro" id="IPR010343">
    <property type="entry name" value="ArAE_1"/>
</dbReference>
<dbReference type="EMBL" id="CZBX01000005">
    <property type="protein sequence ID" value="CUQ86103.1"/>
    <property type="molecule type" value="Genomic_DNA"/>
</dbReference>
<evidence type="ECO:0000259" key="7">
    <source>
        <dbReference type="Pfam" id="PF11728"/>
    </source>
</evidence>